<evidence type="ECO:0000313" key="10">
    <source>
        <dbReference type="Proteomes" id="UP000595373"/>
    </source>
</evidence>
<dbReference type="RefSeq" id="WP_012341291.1">
    <property type="nucleotide sequence ID" value="NZ_CP018802.1"/>
</dbReference>
<keyword evidence="1" id="KW-0813">Transport</keyword>
<evidence type="ECO:0000256" key="6">
    <source>
        <dbReference type="ARBA" id="ARBA00022777"/>
    </source>
</evidence>
<dbReference type="CDD" id="cd05564">
    <property type="entry name" value="PTS_IIB_chitobiose_lichenan"/>
    <property type="match status" value="1"/>
</dbReference>
<proteinExistence type="predicted"/>
<evidence type="ECO:0000256" key="4">
    <source>
        <dbReference type="ARBA" id="ARBA00022679"/>
    </source>
</evidence>
<feature type="domain" description="PTS EIIB type-3" evidence="8">
    <location>
        <begin position="1"/>
        <end position="103"/>
    </location>
</feature>
<organism evidence="9 10">
    <name type="scientific">Histophilus somni</name>
    <name type="common">Haemophilus somnus</name>
    <dbReference type="NCBI Taxonomy" id="731"/>
    <lineage>
        <taxon>Bacteria</taxon>
        <taxon>Pseudomonadati</taxon>
        <taxon>Pseudomonadota</taxon>
        <taxon>Gammaproteobacteria</taxon>
        <taxon>Pasteurellales</taxon>
        <taxon>Pasteurellaceae</taxon>
        <taxon>Histophilus</taxon>
    </lineage>
</organism>
<feature type="modified residue" description="Phosphocysteine; by EIIA" evidence="7">
    <location>
        <position position="8"/>
    </location>
</feature>
<name>A0A9Q6Z0M1_HISSO</name>
<evidence type="ECO:0000256" key="3">
    <source>
        <dbReference type="ARBA" id="ARBA00022597"/>
    </source>
</evidence>
<evidence type="ECO:0000256" key="1">
    <source>
        <dbReference type="ARBA" id="ARBA00022448"/>
    </source>
</evidence>
<dbReference type="PANTHER" id="PTHR34581">
    <property type="entry name" value="PTS SYSTEM N,N'-DIACETYLCHITOBIOSE-SPECIFIC EIIB COMPONENT"/>
    <property type="match status" value="1"/>
</dbReference>
<dbReference type="InterPro" id="IPR013012">
    <property type="entry name" value="PTS_EIIB_3"/>
</dbReference>
<dbReference type="PANTHER" id="PTHR34581:SF2">
    <property type="entry name" value="PTS SYSTEM N,N'-DIACETYLCHITOBIOSE-SPECIFIC EIIB COMPONENT"/>
    <property type="match status" value="1"/>
</dbReference>
<keyword evidence="6" id="KW-0418">Kinase</keyword>
<dbReference type="Pfam" id="PF02302">
    <property type="entry name" value="PTS_IIB"/>
    <property type="match status" value="1"/>
</dbReference>
<keyword evidence="10" id="KW-1185">Reference proteome</keyword>
<dbReference type="InterPro" id="IPR036095">
    <property type="entry name" value="PTS_EIIB-like_sf"/>
</dbReference>
<dbReference type="GO" id="GO:0016301">
    <property type="term" value="F:kinase activity"/>
    <property type="evidence" value="ECO:0007669"/>
    <property type="project" value="UniProtKB-KW"/>
</dbReference>
<evidence type="ECO:0000259" key="8">
    <source>
        <dbReference type="PROSITE" id="PS51100"/>
    </source>
</evidence>
<dbReference type="OrthoDB" id="9808134at2"/>
<dbReference type="AlphaFoldDB" id="A0A9Q6Z0M1"/>
<dbReference type="Proteomes" id="UP000595373">
    <property type="component" value="Chromosome"/>
</dbReference>
<gene>
    <name evidence="9" type="ORF">JFL49_09140</name>
</gene>
<keyword evidence="2" id="KW-0597">Phosphoprotein</keyword>
<accession>A0A9Q6Z0M1</accession>
<evidence type="ECO:0000256" key="7">
    <source>
        <dbReference type="PROSITE-ProRule" id="PRU00423"/>
    </source>
</evidence>
<dbReference type="PROSITE" id="PS51100">
    <property type="entry name" value="PTS_EIIB_TYPE_3"/>
    <property type="match status" value="1"/>
</dbReference>
<keyword evidence="5" id="KW-0598">Phosphotransferase system</keyword>
<keyword evidence="3 9" id="KW-0762">Sugar transport</keyword>
<dbReference type="InterPro" id="IPR051819">
    <property type="entry name" value="PTS_sugar-specific_EIIB"/>
</dbReference>
<dbReference type="GO" id="GO:0008982">
    <property type="term" value="F:protein-N(PI)-phosphohistidine-sugar phosphotransferase activity"/>
    <property type="evidence" value="ECO:0007669"/>
    <property type="project" value="InterPro"/>
</dbReference>
<dbReference type="EMBL" id="CP066558">
    <property type="protein sequence ID" value="QQF82197.1"/>
    <property type="molecule type" value="Genomic_DNA"/>
</dbReference>
<dbReference type="Gene3D" id="3.40.50.2300">
    <property type="match status" value="1"/>
</dbReference>
<dbReference type="GO" id="GO:0009401">
    <property type="term" value="P:phosphoenolpyruvate-dependent sugar phosphotransferase system"/>
    <property type="evidence" value="ECO:0007669"/>
    <property type="project" value="UniProtKB-KW"/>
</dbReference>
<evidence type="ECO:0000313" key="9">
    <source>
        <dbReference type="EMBL" id="QQF82197.1"/>
    </source>
</evidence>
<evidence type="ECO:0000256" key="5">
    <source>
        <dbReference type="ARBA" id="ARBA00022683"/>
    </source>
</evidence>
<dbReference type="SUPFAM" id="SSF52794">
    <property type="entry name" value="PTS system IIB component-like"/>
    <property type="match status" value="1"/>
</dbReference>
<dbReference type="GeneID" id="31486736"/>
<dbReference type="InterPro" id="IPR003501">
    <property type="entry name" value="PTS_EIIB_2/3"/>
</dbReference>
<evidence type="ECO:0000256" key="2">
    <source>
        <dbReference type="ARBA" id="ARBA00022553"/>
    </source>
</evidence>
<keyword evidence="4" id="KW-0808">Transferase</keyword>
<sequence length="103" mass="11345">MKRILLICDLGMSTSLVVKRMKQAAEAQGLPVEIEAKGMQSFRSLIQDFDCVLLGPQISYKLQECQTIGAEFGKPVACIDMMSYGMTDGEKILAQALSLLEEK</sequence>
<reference evidence="9 10" key="1">
    <citation type="submission" date="2020-12" db="EMBL/GenBank/DDBJ databases">
        <title>ASc-MMNZ-VFA-070.</title>
        <authorList>
            <person name="Schryvers A."/>
            <person name="Mostafa Nazari M."/>
            <person name="Farshchi Andisi V."/>
            <person name="Timsit E."/>
            <person name="Walter Morck D."/>
        </authorList>
    </citation>
    <scope>NUCLEOTIDE SEQUENCE [LARGE SCALE GENOMIC DNA]</scope>
    <source>
        <strain evidence="9 10">ASc-MMNZ-VFA-070</strain>
    </source>
</reference>
<protein>
    <submittedName>
        <fullName evidence="9">PTS sugar transporter subunit IIB</fullName>
    </submittedName>
</protein>